<evidence type="ECO:0000313" key="6">
    <source>
        <dbReference type="EMBL" id="MFD2839106.1"/>
    </source>
</evidence>
<dbReference type="PANTHER" id="PTHR45947">
    <property type="entry name" value="SULFOQUINOVOSYL TRANSFERASE SQD2"/>
    <property type="match status" value="1"/>
</dbReference>
<organism evidence="6 7">
    <name type="scientific">Populibacterium corticicola</name>
    <dbReference type="NCBI Taxonomy" id="1812826"/>
    <lineage>
        <taxon>Bacteria</taxon>
        <taxon>Bacillati</taxon>
        <taxon>Actinomycetota</taxon>
        <taxon>Actinomycetes</taxon>
        <taxon>Micrococcales</taxon>
        <taxon>Jonesiaceae</taxon>
        <taxon>Populibacterium</taxon>
    </lineage>
</organism>
<keyword evidence="2 6" id="KW-0328">Glycosyltransferase</keyword>
<keyword evidence="3 6" id="KW-0808">Transferase</keyword>
<comment type="caution">
    <text evidence="6">The sequence shown here is derived from an EMBL/GenBank/DDBJ whole genome shotgun (WGS) entry which is preliminary data.</text>
</comment>
<evidence type="ECO:0000256" key="2">
    <source>
        <dbReference type="ARBA" id="ARBA00022676"/>
    </source>
</evidence>
<gene>
    <name evidence="6" type="ORF">ACFSYH_00765</name>
</gene>
<evidence type="ECO:0000259" key="5">
    <source>
        <dbReference type="Pfam" id="PF13439"/>
    </source>
</evidence>
<evidence type="ECO:0000313" key="7">
    <source>
        <dbReference type="Proteomes" id="UP001597391"/>
    </source>
</evidence>
<dbReference type="InterPro" id="IPR050194">
    <property type="entry name" value="Glycosyltransferase_grp1"/>
</dbReference>
<dbReference type="InterPro" id="IPR028098">
    <property type="entry name" value="Glyco_trans_4-like_N"/>
</dbReference>
<evidence type="ECO:0000256" key="3">
    <source>
        <dbReference type="ARBA" id="ARBA00022679"/>
    </source>
</evidence>
<feature type="domain" description="Glycosyltransferase subfamily 4-like N-terminal" evidence="5">
    <location>
        <begin position="11"/>
        <end position="205"/>
    </location>
</feature>
<dbReference type="PANTHER" id="PTHR45947:SF3">
    <property type="entry name" value="SULFOQUINOVOSYL TRANSFERASE SQD2"/>
    <property type="match status" value="1"/>
</dbReference>
<protein>
    <recommendedName>
        <fullName evidence="1">D-inositol 3-phosphate glycosyltransferase</fullName>
    </recommendedName>
</protein>
<dbReference type="SUPFAM" id="SSF53756">
    <property type="entry name" value="UDP-Glycosyltransferase/glycogen phosphorylase"/>
    <property type="match status" value="1"/>
</dbReference>
<dbReference type="GO" id="GO:0016757">
    <property type="term" value="F:glycosyltransferase activity"/>
    <property type="evidence" value="ECO:0007669"/>
    <property type="project" value="UniProtKB-KW"/>
</dbReference>
<keyword evidence="7" id="KW-1185">Reference proteome</keyword>
<dbReference type="Proteomes" id="UP001597391">
    <property type="component" value="Unassembled WGS sequence"/>
</dbReference>
<dbReference type="Gene3D" id="3.40.50.2000">
    <property type="entry name" value="Glycogen Phosphorylase B"/>
    <property type="match status" value="2"/>
</dbReference>
<evidence type="ECO:0000259" key="4">
    <source>
        <dbReference type="Pfam" id="PF00534"/>
    </source>
</evidence>
<proteinExistence type="predicted"/>
<accession>A0ABW5X9I0</accession>
<dbReference type="Pfam" id="PF13439">
    <property type="entry name" value="Glyco_transf_4"/>
    <property type="match status" value="1"/>
</dbReference>
<dbReference type="InterPro" id="IPR001296">
    <property type="entry name" value="Glyco_trans_1"/>
</dbReference>
<name>A0ABW5X9I0_9MICO</name>
<reference evidence="7" key="1">
    <citation type="journal article" date="2019" name="Int. J. Syst. Evol. Microbiol.">
        <title>The Global Catalogue of Microorganisms (GCM) 10K type strain sequencing project: providing services to taxonomists for standard genome sequencing and annotation.</title>
        <authorList>
            <consortium name="The Broad Institute Genomics Platform"/>
            <consortium name="The Broad Institute Genome Sequencing Center for Infectious Disease"/>
            <person name="Wu L."/>
            <person name="Ma J."/>
        </authorList>
    </citation>
    <scope>NUCLEOTIDE SEQUENCE [LARGE SCALE GENOMIC DNA]</scope>
    <source>
        <strain evidence="7">KCTC 33576</strain>
    </source>
</reference>
<feature type="domain" description="Glycosyl transferase family 1" evidence="4">
    <location>
        <begin position="219"/>
        <end position="373"/>
    </location>
</feature>
<sequence>MVTDYYLPSLGGVQTAVKAAKESLESLGHEVTIFCPRFEPSTDDSVVALPASPIFKPDGYPFTWPYAHTYELMKAEFMRRQIDVVHVHSEMFAALAGLQAARDLSIPSVQTMHGRVDVYSASVLPLPSVSTALLARMHGARIPHTLAPSTDTRYNRGRVARRMWRLMINQANFADHVVVPSAHFAQKLVDQGVSRPVSIISNGLEDSALRRVGNSQPRVLSPDEPLRIMWCGRVSPEKRPDIFLTALSQMTSNFVANLYGEGVAFAPTKRLVHRLGLDDRVTMHGPVPQEDVLAAMQTHHVFVSSSYDFDNQPMVLLEAMASLLPAVVSDPDLLEMFPDGTATAAFGPDAAGLAAALDSLCADPIQVEQMSKALLNASEAVSQNTHVRALLDVYEGLL</sequence>
<dbReference type="EMBL" id="JBHUOP010000001">
    <property type="protein sequence ID" value="MFD2839106.1"/>
    <property type="molecule type" value="Genomic_DNA"/>
</dbReference>
<evidence type="ECO:0000256" key="1">
    <source>
        <dbReference type="ARBA" id="ARBA00021292"/>
    </source>
</evidence>
<dbReference type="Pfam" id="PF00534">
    <property type="entry name" value="Glycos_transf_1"/>
    <property type="match status" value="1"/>
</dbReference>